<protein>
    <submittedName>
        <fullName evidence="1">Uncharacterized protein</fullName>
    </submittedName>
</protein>
<dbReference type="Proteomes" id="UP000705867">
    <property type="component" value="Unassembled WGS sequence"/>
</dbReference>
<proteinExistence type="predicted"/>
<dbReference type="AlphaFoldDB" id="A0A953J9H3"/>
<comment type="caution">
    <text evidence="1">The sequence shown here is derived from an EMBL/GenBank/DDBJ whole genome shotgun (WGS) entry which is preliminary data.</text>
</comment>
<feature type="non-terminal residue" evidence="1">
    <location>
        <position position="84"/>
    </location>
</feature>
<dbReference type="EMBL" id="JAIOIV010000012">
    <property type="protein sequence ID" value="MBZ0154764.1"/>
    <property type="molecule type" value="Genomic_DNA"/>
</dbReference>
<reference evidence="1" key="2">
    <citation type="submission" date="2021-08" db="EMBL/GenBank/DDBJ databases">
        <authorList>
            <person name="Dalcin Martins P."/>
        </authorList>
    </citation>
    <scope>NUCLEOTIDE SEQUENCE</scope>
    <source>
        <strain evidence="1">MAG_39</strain>
    </source>
</reference>
<name>A0A953J9H3_9BACT</name>
<gene>
    <name evidence="1" type="ORF">K8I29_00945</name>
</gene>
<evidence type="ECO:0000313" key="1">
    <source>
        <dbReference type="EMBL" id="MBZ0154764.1"/>
    </source>
</evidence>
<accession>A0A953J9H3</accession>
<organism evidence="1 2">
    <name type="scientific">Candidatus Nitrobium versatile</name>
    <dbReference type="NCBI Taxonomy" id="2884831"/>
    <lineage>
        <taxon>Bacteria</taxon>
        <taxon>Pseudomonadati</taxon>
        <taxon>Nitrospirota</taxon>
        <taxon>Nitrospiria</taxon>
        <taxon>Nitrospirales</taxon>
        <taxon>Nitrospiraceae</taxon>
        <taxon>Candidatus Nitrobium</taxon>
    </lineage>
</organism>
<evidence type="ECO:0000313" key="2">
    <source>
        <dbReference type="Proteomes" id="UP000705867"/>
    </source>
</evidence>
<reference evidence="1" key="1">
    <citation type="journal article" date="2021" name="bioRxiv">
        <title>Unraveling nitrogen, sulfur and carbon metabolic pathways and microbial community transcriptional responses to substrate deprivation and toxicity stresses in a bioreactor mimicking anoxic brackish coastal sediment conditions.</title>
        <authorList>
            <person name="Martins P.D."/>
            <person name="Echeveste M.J."/>
            <person name="Arshad A."/>
            <person name="Kurth J."/>
            <person name="Ouboter H."/>
            <person name="Jetten M.S.M."/>
            <person name="Welte C.U."/>
        </authorList>
    </citation>
    <scope>NUCLEOTIDE SEQUENCE</scope>
    <source>
        <strain evidence="1">MAG_39</strain>
    </source>
</reference>
<sequence>MTTRRRRDGALAFLLFLGSILMLFFATKSPVSADAATEVIIDNGGAGTSYTGTWAVSGALNPYGKDSVYGRGGATYTWKANLPQ</sequence>